<comment type="caution">
    <text evidence="2">The sequence shown here is derived from an EMBL/GenBank/DDBJ whole genome shotgun (WGS) entry which is preliminary data.</text>
</comment>
<dbReference type="RefSeq" id="WP_279529818.1">
    <property type="nucleotide sequence ID" value="NZ_CP122312.1"/>
</dbReference>
<protein>
    <recommendedName>
        <fullName evidence="4">CHAT domain-containing protein</fullName>
    </recommendedName>
</protein>
<keyword evidence="3" id="KW-1185">Reference proteome</keyword>
<sequence length="707" mass="78686">MRPDFDRLDSRPGVRVDDPIESAQFTLYTPDEVEFRSADGGSFYFPVDRAVRFDTTAIELPTRTPLLVRDEAGDLVTDFAPDENDERTLPAARYNLEPSNAPLKLYLAVDGDIRLEVLDDRVRVDFGESRPVDVGVRSLHQQPAGTVTVGDDVTDVMRAVSLLGSALKTTSPERSFPTLRGHPPLVERGDTFHAPEALERPDTGVRIEVPPERRFVYPVAPLAYYLGAEVVAGDTPRLVAAGTERRFPEERFESAVAETLQTCFLLDCVVRTEGYYEVDLHERAVLDERLDFDPAAVYDQPIDERTAEYLSVPYDDVSDLLSRWHLTTDVVPTPNNVEMLPFVADDLSVVRCPDRTPSSTTSEPEPLTDFYRADETFTRSERAPAESHAEVETSTPDEVGDIVKPDTVDTLEHAWVGDGYPLGANKATPTSYRRRFDREPPEKTYIDIHVVCNDERMAEEGVVEEFYGLRDMLEFDVTLHSSVETEDLRDLLAEDVDLLHYIGHVDESGFQCPDGALDARTLDDVNVTTFVLNACRSYEQGEALVDRGSHAGIATLAEVGNQIATQVGRTVARLLNYGFTFRAAAAIVRDQNLTGHRYITLGDGKTTLVQSEGGIPAIVTAKDLVDDTVRMAAQPYPTPQKHVGSLMMPLGKGPTRHLNVGTISDIEYTVEEFEQEVSIHTIPLEVGGELRWSDEISTRELRELLSR</sequence>
<dbReference type="EMBL" id="JBHTAR010000011">
    <property type="protein sequence ID" value="MFC7199895.1"/>
    <property type="molecule type" value="Genomic_DNA"/>
</dbReference>
<dbReference type="Proteomes" id="UP001596447">
    <property type="component" value="Unassembled WGS sequence"/>
</dbReference>
<evidence type="ECO:0000313" key="3">
    <source>
        <dbReference type="Proteomes" id="UP001596447"/>
    </source>
</evidence>
<reference evidence="2 3" key="1">
    <citation type="journal article" date="2019" name="Int. J. Syst. Evol. Microbiol.">
        <title>The Global Catalogue of Microorganisms (GCM) 10K type strain sequencing project: providing services to taxonomists for standard genome sequencing and annotation.</title>
        <authorList>
            <consortium name="The Broad Institute Genomics Platform"/>
            <consortium name="The Broad Institute Genome Sequencing Center for Infectious Disease"/>
            <person name="Wu L."/>
            <person name="Ma J."/>
        </authorList>
    </citation>
    <scope>NUCLEOTIDE SEQUENCE [LARGE SCALE GENOMIC DNA]</scope>
    <source>
        <strain evidence="2 3">XZGYJ-43</strain>
    </source>
</reference>
<accession>A0ABD5Z3V5</accession>
<feature type="compositionally biased region" description="Basic and acidic residues" evidence="1">
    <location>
        <begin position="379"/>
        <end position="391"/>
    </location>
</feature>
<name>A0ABD5Z3V5_9EURY</name>
<evidence type="ECO:0008006" key="4">
    <source>
        <dbReference type="Google" id="ProtNLM"/>
    </source>
</evidence>
<gene>
    <name evidence="2" type="ORF">ACFQJ9_10830</name>
</gene>
<evidence type="ECO:0000256" key="1">
    <source>
        <dbReference type="SAM" id="MobiDB-lite"/>
    </source>
</evidence>
<proteinExistence type="predicted"/>
<dbReference type="AlphaFoldDB" id="A0ABD5Z3V5"/>
<evidence type="ECO:0000313" key="2">
    <source>
        <dbReference type="EMBL" id="MFC7199895.1"/>
    </source>
</evidence>
<organism evidence="2 3">
    <name type="scientific">Halospeciosus flavus</name>
    <dbReference type="NCBI Taxonomy" id="3032283"/>
    <lineage>
        <taxon>Archaea</taxon>
        <taxon>Methanobacteriati</taxon>
        <taxon>Methanobacteriota</taxon>
        <taxon>Stenosarchaea group</taxon>
        <taxon>Halobacteria</taxon>
        <taxon>Halobacteriales</taxon>
        <taxon>Halobacteriaceae</taxon>
        <taxon>Halospeciosus</taxon>
    </lineage>
</organism>
<feature type="region of interest" description="Disordered" evidence="1">
    <location>
        <begin position="379"/>
        <end position="402"/>
    </location>
</feature>